<dbReference type="Pfam" id="PF00015">
    <property type="entry name" value="MCPsignal"/>
    <property type="match status" value="1"/>
</dbReference>
<dbReference type="Proteomes" id="UP000219353">
    <property type="component" value="Unassembled WGS sequence"/>
</dbReference>
<dbReference type="PANTHER" id="PTHR32089">
    <property type="entry name" value="METHYL-ACCEPTING CHEMOTAXIS PROTEIN MCPB"/>
    <property type="match status" value="1"/>
</dbReference>
<dbReference type="InterPro" id="IPR035965">
    <property type="entry name" value="PAS-like_dom_sf"/>
</dbReference>
<dbReference type="EMBL" id="OBEB01000001">
    <property type="protein sequence ID" value="SNY46561.1"/>
    <property type="molecule type" value="Genomic_DNA"/>
</dbReference>
<organism evidence="7 8">
    <name type="scientific">Arsukibacterium tuosuense</name>
    <dbReference type="NCBI Taxonomy" id="1323745"/>
    <lineage>
        <taxon>Bacteria</taxon>
        <taxon>Pseudomonadati</taxon>
        <taxon>Pseudomonadota</taxon>
        <taxon>Gammaproteobacteria</taxon>
        <taxon>Chromatiales</taxon>
        <taxon>Chromatiaceae</taxon>
        <taxon>Arsukibacterium</taxon>
    </lineage>
</organism>
<keyword evidence="2 3" id="KW-0807">Transducer</keyword>
<keyword evidence="4" id="KW-0472">Membrane</keyword>
<dbReference type="GO" id="GO:0007165">
    <property type="term" value="P:signal transduction"/>
    <property type="evidence" value="ECO:0007669"/>
    <property type="project" value="UniProtKB-KW"/>
</dbReference>
<comment type="subcellular location">
    <subcellularLocation>
        <location evidence="1">Membrane</location>
    </subcellularLocation>
</comment>
<dbReference type="OrthoDB" id="9781845at2"/>
<dbReference type="SMART" id="SM00091">
    <property type="entry name" value="PAS"/>
    <property type="match status" value="1"/>
</dbReference>
<evidence type="ECO:0000259" key="6">
    <source>
        <dbReference type="PROSITE" id="PS50112"/>
    </source>
</evidence>
<dbReference type="Gene3D" id="1.10.287.950">
    <property type="entry name" value="Methyl-accepting chemotaxis protein"/>
    <property type="match status" value="1"/>
</dbReference>
<protein>
    <submittedName>
        <fullName evidence="7">Methyl-accepting chemotaxis sensory transducer with Pas/Pac sensor</fullName>
    </submittedName>
</protein>
<feature type="domain" description="Methyl-accepting transducer" evidence="5">
    <location>
        <begin position="243"/>
        <end position="479"/>
    </location>
</feature>
<dbReference type="SUPFAM" id="SSF58104">
    <property type="entry name" value="Methyl-accepting chemotaxis protein (MCP) signaling domain"/>
    <property type="match status" value="1"/>
</dbReference>
<dbReference type="Gene3D" id="3.30.450.20">
    <property type="entry name" value="PAS domain"/>
    <property type="match status" value="1"/>
</dbReference>
<dbReference type="GO" id="GO:0016020">
    <property type="term" value="C:membrane"/>
    <property type="evidence" value="ECO:0007669"/>
    <property type="project" value="UniProtKB-SubCell"/>
</dbReference>
<name>A0A285IHZ9_9GAMM</name>
<evidence type="ECO:0000313" key="8">
    <source>
        <dbReference type="Proteomes" id="UP000219353"/>
    </source>
</evidence>
<keyword evidence="8" id="KW-1185">Reference proteome</keyword>
<evidence type="ECO:0000313" key="7">
    <source>
        <dbReference type="EMBL" id="SNY46561.1"/>
    </source>
</evidence>
<dbReference type="InterPro" id="IPR013655">
    <property type="entry name" value="PAS_fold_3"/>
</dbReference>
<feature type="transmembrane region" description="Helical" evidence="4">
    <location>
        <begin position="152"/>
        <end position="185"/>
    </location>
</feature>
<keyword evidence="4" id="KW-0812">Transmembrane</keyword>
<proteinExistence type="predicted"/>
<evidence type="ECO:0000259" key="5">
    <source>
        <dbReference type="PROSITE" id="PS50111"/>
    </source>
</evidence>
<gene>
    <name evidence="7" type="ORF">SAMN06297280_1126</name>
</gene>
<evidence type="ECO:0000256" key="1">
    <source>
        <dbReference type="ARBA" id="ARBA00004370"/>
    </source>
</evidence>
<dbReference type="Pfam" id="PF08447">
    <property type="entry name" value="PAS_3"/>
    <property type="match status" value="1"/>
</dbReference>
<dbReference type="CDD" id="cd00130">
    <property type="entry name" value="PAS"/>
    <property type="match status" value="1"/>
</dbReference>
<dbReference type="GO" id="GO:0006935">
    <property type="term" value="P:chemotaxis"/>
    <property type="evidence" value="ECO:0007669"/>
    <property type="project" value="UniProtKB-ARBA"/>
</dbReference>
<accession>A0A285IHZ9</accession>
<dbReference type="InterPro" id="IPR004089">
    <property type="entry name" value="MCPsignal_dom"/>
</dbReference>
<evidence type="ECO:0000256" key="4">
    <source>
        <dbReference type="SAM" id="Phobius"/>
    </source>
</evidence>
<dbReference type="SMART" id="SM00283">
    <property type="entry name" value="MA"/>
    <property type="match status" value="1"/>
</dbReference>
<reference evidence="8" key="1">
    <citation type="submission" date="2017-09" db="EMBL/GenBank/DDBJ databases">
        <authorList>
            <person name="Varghese N."/>
            <person name="Submissions S."/>
        </authorList>
    </citation>
    <scope>NUCLEOTIDE SEQUENCE [LARGE SCALE GENOMIC DNA]</scope>
    <source>
        <strain evidence="8">CGMCC 1.12461</strain>
    </source>
</reference>
<dbReference type="SUPFAM" id="SSF55785">
    <property type="entry name" value="PYP-like sensor domain (PAS domain)"/>
    <property type="match status" value="1"/>
</dbReference>
<evidence type="ECO:0000256" key="3">
    <source>
        <dbReference type="PROSITE-ProRule" id="PRU00284"/>
    </source>
</evidence>
<dbReference type="PROSITE" id="PS50111">
    <property type="entry name" value="CHEMOTAXIS_TRANSDUC_2"/>
    <property type="match status" value="1"/>
</dbReference>
<dbReference type="NCBIfam" id="TIGR00229">
    <property type="entry name" value="sensory_box"/>
    <property type="match status" value="1"/>
</dbReference>
<dbReference type="RefSeq" id="WP_097110311.1">
    <property type="nucleotide sequence ID" value="NZ_OBEB01000001.1"/>
</dbReference>
<keyword evidence="4" id="KW-1133">Transmembrane helix</keyword>
<evidence type="ECO:0000256" key="2">
    <source>
        <dbReference type="ARBA" id="ARBA00023224"/>
    </source>
</evidence>
<feature type="domain" description="PAS" evidence="6">
    <location>
        <begin position="26"/>
        <end position="61"/>
    </location>
</feature>
<dbReference type="PANTHER" id="PTHR32089:SF52">
    <property type="entry name" value="CHEMOTAXIS SIGNAL TRANSDUCTION SYSTEM METHYL ACCEPTING SENSORY TRANSDUCER WITH PAS SENSORY DOMAIN"/>
    <property type="match status" value="1"/>
</dbReference>
<dbReference type="InterPro" id="IPR000014">
    <property type="entry name" value="PAS"/>
</dbReference>
<dbReference type="AlphaFoldDB" id="A0A285IHZ9"/>
<sequence>MNRRNSHLINEEISYSANEELVSTTDLRGVVTYANPAFCKIAGYSAEEMIGKNHNIVRHPDMPAAAFADLWQKLKKGESWRGIVKNRCKDGRYYWVDAFVTPIFQQDKLVGYQSVRVKPDSQTVKRAELSYPAMLAGKTPSDWRSNFGLKRLVAALLSIIVLAVGSWFFGVAFLLAILLPIILLVCFYDELVVIPDKLQQQKQQFDSVSRWIYSGFGPFGIADFQNKMLQARLRTVLGRTMDSTAVLSHIAESQTEAVKLTEQGVARQHQQLISIAAAIHQLNATVQDIAGRTVDTNQHVADTHAICELAKQAMQQTASTVQQLATEVSGAANTADSLATEAERIGTVMTEIQGIADQTNLLALNAAIEAARAGEHGRGFAVVADEVRALSTRTHKATEQIKLSIAEIQQTLLSWGKVMQQSKQQTELSVSQTQQSQLQLAEIVSMMNTITNLSGQIATAATQQGAVAQDVEANVAAIQNIADGNLANIKIVAENSQQLQQKASEIRSLNKSFGR</sequence>
<dbReference type="PROSITE" id="PS50112">
    <property type="entry name" value="PAS"/>
    <property type="match status" value="1"/>
</dbReference>